<dbReference type="AlphaFoldDB" id="A0A418NJ32"/>
<keyword evidence="14 17" id="KW-0413">Isomerase</keyword>
<name>A0A418NJ32_9SPHN</name>
<dbReference type="Pfam" id="PF13624">
    <property type="entry name" value="SurA_N_3"/>
    <property type="match status" value="1"/>
</dbReference>
<sequence>MLLFFRNFFNSKFGVPITLAFLALIAIAFASSDLANSGTFGGVAGGDRVAVVGDRKIDSADLISSANAALDQARQSNPNLSMNAFIEQGGLDDVLDQMIDRAAIAEYARLHGLRAGENLVNSEIMAIPQFRGANGEFDTNTFRQLIAAQGLSEATFRADLAQGLLAQQLLVPVAIGGKAPEKVVTHYAALLKERRRGAIAVLPARAFAPTGDPSQSALEAHYTESRADFIRPERRVIRYAVFGADTLGKQAEPTAAEIRARYDENRAQYAASENRRLTQLIVPTQDAANAIRQRVSTGGSLETAAREAGFDTAALGPISREDLAARSSPEVARAVFAANRGEIAAPARSGLGWHVVRVDEIDTTAARSFEQVRSEIADALRVEKRQNALADLAANVEEQFADGVSLSDVAKDLGAELQTTRPLLASGGVYGTPNETAPQVLAPAMETAFQMSEGQPQVAEIERGQTFLIFEASQIIPSAAAPLAEIRDDVVASWRQAQGAKAARAAADRILQRVKDGATLTAAIGEEEQDLPGVEQIDLTREQLAAMQGRFPPPIALLFSMAEGTTKKLEAPDSNGWFVVDLDDIETGEVSREDPVFAQASADLGGAMGREYADQLRLALRKELGVERNETAIAAIRKQLLGQN</sequence>
<feature type="domain" description="PpiC" evidence="16">
    <location>
        <begin position="250"/>
        <end position="360"/>
    </location>
</feature>
<dbReference type="GO" id="GO:0003755">
    <property type="term" value="F:peptidyl-prolyl cis-trans isomerase activity"/>
    <property type="evidence" value="ECO:0007669"/>
    <property type="project" value="UniProtKB-KW"/>
</dbReference>
<keyword evidence="8" id="KW-0143">Chaperone</keyword>
<dbReference type="InterPro" id="IPR027304">
    <property type="entry name" value="Trigger_fact/SurA_dom_sf"/>
</dbReference>
<reference evidence="17 18" key="1">
    <citation type="submission" date="2018-08" db="EMBL/GenBank/DDBJ databases">
        <title>Altererythrobacter sp.Ery1 and Ery12, the genome sequencing of novel strains in genus Alterythrobacter.</title>
        <authorList>
            <person name="Cheng H."/>
            <person name="Wu Y.-H."/>
            <person name="Fang C."/>
            <person name="Xu X.-W."/>
        </authorList>
    </citation>
    <scope>NUCLEOTIDE SEQUENCE [LARGE SCALE GENOMIC DNA]</scope>
    <source>
        <strain evidence="17 18">Ery1</strain>
    </source>
</reference>
<accession>A0A418NJ32</accession>
<dbReference type="PANTHER" id="PTHR47529">
    <property type="entry name" value="PEPTIDYL-PROLYL CIS-TRANS ISOMERASE D"/>
    <property type="match status" value="1"/>
</dbReference>
<dbReference type="Pfam" id="PF13145">
    <property type="entry name" value="Rotamase_2"/>
    <property type="match status" value="1"/>
</dbReference>
<dbReference type="Proteomes" id="UP000285092">
    <property type="component" value="Unassembled WGS sequence"/>
</dbReference>
<evidence type="ECO:0000259" key="16">
    <source>
        <dbReference type="PROSITE" id="PS50198"/>
    </source>
</evidence>
<keyword evidence="14" id="KW-0697">Rotamase</keyword>
<comment type="similarity">
    <text evidence="11">Belongs to the PpiD chaperone family.</text>
</comment>
<gene>
    <name evidence="17" type="ORF">D2V04_04830</name>
</gene>
<keyword evidence="5" id="KW-0812">Transmembrane</keyword>
<feature type="signal peptide" evidence="15">
    <location>
        <begin position="1"/>
        <end position="30"/>
    </location>
</feature>
<evidence type="ECO:0000256" key="1">
    <source>
        <dbReference type="ARBA" id="ARBA00004382"/>
    </source>
</evidence>
<evidence type="ECO:0000256" key="10">
    <source>
        <dbReference type="ARBA" id="ARBA00031484"/>
    </source>
</evidence>
<evidence type="ECO:0000256" key="9">
    <source>
        <dbReference type="ARBA" id="ARBA00030642"/>
    </source>
</evidence>
<dbReference type="Gene3D" id="1.10.4030.10">
    <property type="entry name" value="Porin chaperone SurA, peptide-binding domain"/>
    <property type="match status" value="1"/>
</dbReference>
<protein>
    <recommendedName>
        <fullName evidence="2">Parvulin-like PPIase</fullName>
    </recommendedName>
    <alternativeName>
        <fullName evidence="9">Peptidyl-prolyl cis-trans isomerase plp</fullName>
    </alternativeName>
    <alternativeName>
        <fullName evidence="12">Periplasmic chaperone PpiD</fullName>
    </alternativeName>
    <alternativeName>
        <fullName evidence="13">Periplasmic folding chaperone</fullName>
    </alternativeName>
    <alternativeName>
        <fullName evidence="10">Rotamase plp</fullName>
    </alternativeName>
</protein>
<dbReference type="PROSITE" id="PS50198">
    <property type="entry name" value="PPIC_PPIASE_2"/>
    <property type="match status" value="1"/>
</dbReference>
<proteinExistence type="inferred from homology"/>
<evidence type="ECO:0000313" key="17">
    <source>
        <dbReference type="EMBL" id="RIV79326.1"/>
    </source>
</evidence>
<keyword evidence="18" id="KW-1185">Reference proteome</keyword>
<keyword evidence="3" id="KW-1003">Cell membrane</keyword>
<evidence type="ECO:0000256" key="14">
    <source>
        <dbReference type="PROSITE-ProRule" id="PRU00278"/>
    </source>
</evidence>
<comment type="caution">
    <text evidence="17">The sequence shown here is derived from an EMBL/GenBank/DDBJ whole genome shotgun (WGS) entry which is preliminary data.</text>
</comment>
<keyword evidence="15" id="KW-0732">Signal</keyword>
<keyword evidence="7" id="KW-0472">Membrane</keyword>
<evidence type="ECO:0000256" key="8">
    <source>
        <dbReference type="ARBA" id="ARBA00023186"/>
    </source>
</evidence>
<dbReference type="Gene3D" id="3.10.50.40">
    <property type="match status" value="1"/>
</dbReference>
<evidence type="ECO:0000256" key="12">
    <source>
        <dbReference type="ARBA" id="ARBA00040743"/>
    </source>
</evidence>
<dbReference type="InterPro" id="IPR052029">
    <property type="entry name" value="PpiD_chaperone"/>
</dbReference>
<evidence type="ECO:0000256" key="3">
    <source>
        <dbReference type="ARBA" id="ARBA00022475"/>
    </source>
</evidence>
<organism evidence="17 18">
    <name type="scientific">Pelagerythrobacter aerophilus</name>
    <dbReference type="NCBI Taxonomy" id="2306995"/>
    <lineage>
        <taxon>Bacteria</taxon>
        <taxon>Pseudomonadati</taxon>
        <taxon>Pseudomonadota</taxon>
        <taxon>Alphaproteobacteria</taxon>
        <taxon>Sphingomonadales</taxon>
        <taxon>Erythrobacteraceae</taxon>
        <taxon>Pelagerythrobacter</taxon>
    </lineage>
</organism>
<dbReference type="EMBL" id="QXFK01000014">
    <property type="protein sequence ID" value="RIV79326.1"/>
    <property type="molecule type" value="Genomic_DNA"/>
</dbReference>
<evidence type="ECO:0000256" key="15">
    <source>
        <dbReference type="SAM" id="SignalP"/>
    </source>
</evidence>
<evidence type="ECO:0000256" key="6">
    <source>
        <dbReference type="ARBA" id="ARBA00022989"/>
    </source>
</evidence>
<evidence type="ECO:0000256" key="4">
    <source>
        <dbReference type="ARBA" id="ARBA00022519"/>
    </source>
</evidence>
<dbReference type="GO" id="GO:0005886">
    <property type="term" value="C:plasma membrane"/>
    <property type="evidence" value="ECO:0007669"/>
    <property type="project" value="UniProtKB-SubCell"/>
</dbReference>
<dbReference type="SUPFAM" id="SSF109998">
    <property type="entry name" value="Triger factor/SurA peptide-binding domain-like"/>
    <property type="match status" value="1"/>
</dbReference>
<dbReference type="OrthoDB" id="9768393at2"/>
<evidence type="ECO:0000256" key="2">
    <source>
        <dbReference type="ARBA" id="ARBA00018370"/>
    </source>
</evidence>
<evidence type="ECO:0000256" key="7">
    <source>
        <dbReference type="ARBA" id="ARBA00023136"/>
    </source>
</evidence>
<evidence type="ECO:0000256" key="11">
    <source>
        <dbReference type="ARBA" id="ARBA00038408"/>
    </source>
</evidence>
<evidence type="ECO:0000256" key="13">
    <source>
        <dbReference type="ARBA" id="ARBA00042775"/>
    </source>
</evidence>
<evidence type="ECO:0000313" key="18">
    <source>
        <dbReference type="Proteomes" id="UP000285092"/>
    </source>
</evidence>
<keyword evidence="6" id="KW-1133">Transmembrane helix</keyword>
<dbReference type="InterPro" id="IPR046357">
    <property type="entry name" value="PPIase_dom_sf"/>
</dbReference>
<keyword evidence="4" id="KW-0997">Cell inner membrane</keyword>
<feature type="chain" id="PRO_5019511253" description="Parvulin-like PPIase" evidence="15">
    <location>
        <begin position="31"/>
        <end position="644"/>
    </location>
</feature>
<dbReference type="InterPro" id="IPR000297">
    <property type="entry name" value="PPIase_PpiC"/>
</dbReference>
<dbReference type="PANTHER" id="PTHR47529:SF1">
    <property type="entry name" value="PERIPLASMIC CHAPERONE PPID"/>
    <property type="match status" value="1"/>
</dbReference>
<evidence type="ECO:0000256" key="5">
    <source>
        <dbReference type="ARBA" id="ARBA00022692"/>
    </source>
</evidence>
<dbReference type="SUPFAM" id="SSF54534">
    <property type="entry name" value="FKBP-like"/>
    <property type="match status" value="1"/>
</dbReference>
<dbReference type="RefSeq" id="WP_119512158.1">
    <property type="nucleotide sequence ID" value="NZ_QXFK01000014.1"/>
</dbReference>
<comment type="subcellular location">
    <subcellularLocation>
        <location evidence="1">Cell inner membrane</location>
        <topology evidence="1">Single-pass type II membrane protein</topology>
        <orientation evidence="1">Periplasmic side</orientation>
    </subcellularLocation>
</comment>